<keyword evidence="10 12" id="KW-0103">Bromodomain</keyword>
<dbReference type="InterPro" id="IPR047268">
    <property type="entry name" value="PWWP_BS69"/>
</dbReference>
<keyword evidence="3" id="KW-1017">Isopeptide bond</keyword>
<keyword evidence="7" id="KW-0862">Zinc</keyword>
<dbReference type="InterPro" id="IPR048589">
    <property type="entry name" value="SAMD1-like_WH"/>
</dbReference>
<evidence type="ECO:0000256" key="2">
    <source>
        <dbReference type="ARBA" id="ARBA00022491"/>
    </source>
</evidence>
<keyword evidence="4" id="KW-0597">Phosphoprotein</keyword>
<dbReference type="GO" id="GO:0003714">
    <property type="term" value="F:transcription corepressor activity"/>
    <property type="evidence" value="ECO:0007669"/>
    <property type="project" value="InterPro"/>
</dbReference>
<keyword evidence="11" id="KW-0539">Nucleus</keyword>
<dbReference type="Gene3D" id="3.30.40.10">
    <property type="entry name" value="Zinc/RING finger domain, C3HC4 (zinc finger)"/>
    <property type="match status" value="1"/>
</dbReference>
<dbReference type="InterPro" id="IPR011011">
    <property type="entry name" value="Znf_FYVE_PHD"/>
</dbReference>
<feature type="compositionally biased region" description="Low complexity" evidence="14">
    <location>
        <begin position="514"/>
        <end position="526"/>
    </location>
</feature>
<comment type="subcellular location">
    <subcellularLocation>
        <location evidence="1">Nucleus</location>
    </subcellularLocation>
</comment>
<evidence type="ECO:0000259" key="15">
    <source>
        <dbReference type="PROSITE" id="PS50014"/>
    </source>
</evidence>
<dbReference type="AlphaFoldDB" id="A0AAV4G1X7"/>
<keyword evidence="6" id="KW-0863">Zinc-finger</keyword>
<organism evidence="18 19">
    <name type="scientific">Elysia marginata</name>
    <dbReference type="NCBI Taxonomy" id="1093978"/>
    <lineage>
        <taxon>Eukaryota</taxon>
        <taxon>Metazoa</taxon>
        <taxon>Spiralia</taxon>
        <taxon>Lophotrochozoa</taxon>
        <taxon>Mollusca</taxon>
        <taxon>Gastropoda</taxon>
        <taxon>Heterobranchia</taxon>
        <taxon>Euthyneura</taxon>
        <taxon>Panpulmonata</taxon>
        <taxon>Sacoglossa</taxon>
        <taxon>Placobranchoidea</taxon>
        <taxon>Plakobranchidae</taxon>
        <taxon>Elysia</taxon>
    </lineage>
</organism>
<dbReference type="SMART" id="SM00249">
    <property type="entry name" value="PHD"/>
    <property type="match status" value="1"/>
</dbReference>
<dbReference type="SMART" id="SM00293">
    <property type="entry name" value="PWWP"/>
    <property type="match status" value="1"/>
</dbReference>
<dbReference type="Gene3D" id="2.30.30.140">
    <property type="match status" value="1"/>
</dbReference>
<keyword evidence="9" id="KW-0156">Chromatin regulator</keyword>
<feature type="region of interest" description="Disordered" evidence="14">
    <location>
        <begin position="554"/>
        <end position="573"/>
    </location>
</feature>
<dbReference type="SUPFAM" id="SSF63748">
    <property type="entry name" value="Tudor/PWWP/MBT"/>
    <property type="match status" value="1"/>
</dbReference>
<dbReference type="InterPro" id="IPR001487">
    <property type="entry name" value="Bromodomain"/>
</dbReference>
<evidence type="ECO:0000256" key="3">
    <source>
        <dbReference type="ARBA" id="ARBA00022499"/>
    </source>
</evidence>
<feature type="compositionally biased region" description="Polar residues" evidence="14">
    <location>
        <begin position="502"/>
        <end position="513"/>
    </location>
</feature>
<evidence type="ECO:0000256" key="11">
    <source>
        <dbReference type="ARBA" id="ARBA00023242"/>
    </source>
</evidence>
<evidence type="ECO:0000256" key="9">
    <source>
        <dbReference type="ARBA" id="ARBA00022853"/>
    </source>
</evidence>
<feature type="compositionally biased region" description="Polar residues" evidence="14">
    <location>
        <begin position="563"/>
        <end position="573"/>
    </location>
</feature>
<dbReference type="CDD" id="cd20159">
    <property type="entry name" value="PWWP_BS69"/>
    <property type="match status" value="1"/>
</dbReference>
<evidence type="ECO:0000259" key="17">
    <source>
        <dbReference type="PROSITE" id="PS52014"/>
    </source>
</evidence>
<keyword evidence="2" id="KW-0678">Repressor</keyword>
<evidence type="ECO:0000256" key="10">
    <source>
        <dbReference type="ARBA" id="ARBA00023117"/>
    </source>
</evidence>
<evidence type="ECO:0000256" key="14">
    <source>
        <dbReference type="SAM" id="MobiDB-lite"/>
    </source>
</evidence>
<dbReference type="GO" id="GO:0003677">
    <property type="term" value="F:DNA binding"/>
    <property type="evidence" value="ECO:0007669"/>
    <property type="project" value="InterPro"/>
</dbReference>
<dbReference type="Proteomes" id="UP000762676">
    <property type="component" value="Unassembled WGS sequence"/>
</dbReference>
<keyword evidence="19" id="KW-1185">Reference proteome</keyword>
<sequence length="677" mass="78705">MALAIRRRLTPVYYAQQIISAISYIRQQRQIPNFERISRYLQRYADISPRQCKEHLNNAVSDGLIVEYSAIVSKGQRTGLEQEGYRIPQAGEVEQLDDGHDWYCFECHLPGEVYECNSCFRVYHQGCTREDTTGDQFTCSVCRASRKRNKMKKRMLNTLLSYTILHLREKTRELYKLGTKASAEEFKRYVFKKMDLNRMELKVQASRYKCLEEFHSDARTILHNCTLIFGEEKGGITDLAAIMVRDCKYDLDEIELCPNCYYMSNAKPPDWFCQPCNPPHELVYAKQKGYSYWPAKVVRDLGGKSDVRFFGGWHQRAVIPAEYIRPITTDLKAMAIKKTAGFTKAMKELKKYESIFEERERERERNGSQESEEEEEVEEAEDEEPEEEDQEEEEQEDDTISLKKRSSKSDITFEEEMDEEEEKEEEEEPKEFIKSPISKKTAHRRRNSSHGAGKISDKKAQKRSRDFVEDDDVYDRQVSSTSAEKNARKRKKSPFKQHSFEESYTVSSSGDNKTVTNVPVPTSSTSAQTTNLIMEDIAVQTELLMDVVKTDDEYTEFQKSETKSSTQGDKGLNQQAMDDQLWEERMASAMAELTKRLEEKFEEDKAAALLEQSRQLEEDFGKDKQQAVERTIASMKLEVDKAKKAAEDKAREQYMEEMKKLAAKHKEAISQTKKKQW</sequence>
<dbReference type="InterPro" id="IPR047269">
    <property type="entry name" value="ZMY11"/>
</dbReference>
<dbReference type="InterPro" id="IPR000313">
    <property type="entry name" value="PWWP_dom"/>
</dbReference>
<feature type="domain" description="SAMD1-like winged helix (WH)" evidence="17">
    <location>
        <begin position="6"/>
        <end position="82"/>
    </location>
</feature>
<keyword evidence="13" id="KW-0175">Coiled coil</keyword>
<dbReference type="SUPFAM" id="SSF47370">
    <property type="entry name" value="Bromodomain"/>
    <property type="match status" value="1"/>
</dbReference>
<keyword evidence="5" id="KW-0479">Metal-binding</keyword>
<dbReference type="GO" id="GO:0009966">
    <property type="term" value="P:regulation of signal transduction"/>
    <property type="evidence" value="ECO:0007669"/>
    <property type="project" value="TreeGrafter"/>
</dbReference>
<gene>
    <name evidence="18" type="ORF">ElyMa_002290700</name>
</gene>
<evidence type="ECO:0000256" key="6">
    <source>
        <dbReference type="ARBA" id="ARBA00022771"/>
    </source>
</evidence>
<feature type="compositionally biased region" description="Acidic residues" evidence="14">
    <location>
        <begin position="370"/>
        <end position="399"/>
    </location>
</feature>
<feature type="domain" description="PWWP" evidence="16">
    <location>
        <begin position="279"/>
        <end position="330"/>
    </location>
</feature>
<dbReference type="GO" id="GO:0006325">
    <property type="term" value="P:chromatin organization"/>
    <property type="evidence" value="ECO:0007669"/>
    <property type="project" value="UniProtKB-KW"/>
</dbReference>
<dbReference type="SUPFAM" id="SSF57903">
    <property type="entry name" value="FYVE/PHD zinc finger"/>
    <property type="match status" value="1"/>
</dbReference>
<feature type="compositionally biased region" description="Acidic residues" evidence="14">
    <location>
        <begin position="412"/>
        <end position="429"/>
    </location>
</feature>
<dbReference type="GO" id="GO:0034243">
    <property type="term" value="P:regulation of transcription elongation by RNA polymerase II"/>
    <property type="evidence" value="ECO:0007669"/>
    <property type="project" value="InterPro"/>
</dbReference>
<dbReference type="Gene3D" id="1.20.920.10">
    <property type="entry name" value="Bromodomain-like"/>
    <property type="match status" value="1"/>
</dbReference>
<evidence type="ECO:0000256" key="13">
    <source>
        <dbReference type="SAM" id="Coils"/>
    </source>
</evidence>
<evidence type="ECO:0000256" key="4">
    <source>
        <dbReference type="ARBA" id="ARBA00022553"/>
    </source>
</evidence>
<evidence type="ECO:0000256" key="12">
    <source>
        <dbReference type="PROSITE-ProRule" id="PRU00035"/>
    </source>
</evidence>
<feature type="domain" description="Bromo" evidence="15">
    <location>
        <begin position="166"/>
        <end position="236"/>
    </location>
</feature>
<protein>
    <submittedName>
        <fullName evidence="18">Zinc finger MYND domain-containing protein 11</fullName>
    </submittedName>
</protein>
<dbReference type="GO" id="GO:0008270">
    <property type="term" value="F:zinc ion binding"/>
    <property type="evidence" value="ECO:0007669"/>
    <property type="project" value="UniProtKB-KW"/>
</dbReference>
<dbReference type="InterPro" id="IPR036427">
    <property type="entry name" value="Bromodomain-like_sf"/>
</dbReference>
<dbReference type="PANTHER" id="PTHR46379:SF1">
    <property type="entry name" value="ZINC FINGER MYND DOMAIN-CONTAINING PROTEIN 11"/>
    <property type="match status" value="1"/>
</dbReference>
<feature type="compositionally biased region" description="Basic and acidic residues" evidence="14">
    <location>
        <begin position="357"/>
        <end position="367"/>
    </location>
</feature>
<dbReference type="CDD" id="cd15537">
    <property type="entry name" value="PHD_BS69"/>
    <property type="match status" value="1"/>
</dbReference>
<keyword evidence="8" id="KW-0832">Ubl conjugation</keyword>
<accession>A0AAV4G1X7</accession>
<dbReference type="PROSITE" id="PS50014">
    <property type="entry name" value="BROMODOMAIN_2"/>
    <property type="match status" value="1"/>
</dbReference>
<evidence type="ECO:0000313" key="18">
    <source>
        <dbReference type="EMBL" id="GFR79542.1"/>
    </source>
</evidence>
<evidence type="ECO:0000313" key="19">
    <source>
        <dbReference type="Proteomes" id="UP000762676"/>
    </source>
</evidence>
<dbReference type="Pfam" id="PF00855">
    <property type="entry name" value="PWWP"/>
    <property type="match status" value="1"/>
</dbReference>
<feature type="coiled-coil region" evidence="13">
    <location>
        <begin position="599"/>
        <end position="675"/>
    </location>
</feature>
<evidence type="ECO:0000256" key="7">
    <source>
        <dbReference type="ARBA" id="ARBA00022833"/>
    </source>
</evidence>
<feature type="region of interest" description="Disordered" evidence="14">
    <location>
        <begin position="357"/>
        <end position="527"/>
    </location>
</feature>
<dbReference type="Pfam" id="PF21524">
    <property type="entry name" value="SAMD1_WH"/>
    <property type="match status" value="1"/>
</dbReference>
<dbReference type="PROSITE" id="PS52014">
    <property type="entry name" value="SAMD1_WH"/>
    <property type="match status" value="1"/>
</dbReference>
<name>A0AAV4G1X7_9GAST</name>
<evidence type="ECO:0000256" key="1">
    <source>
        <dbReference type="ARBA" id="ARBA00004123"/>
    </source>
</evidence>
<evidence type="ECO:0000256" key="8">
    <source>
        <dbReference type="ARBA" id="ARBA00022843"/>
    </source>
</evidence>
<proteinExistence type="predicted"/>
<dbReference type="EMBL" id="BMAT01004750">
    <property type="protein sequence ID" value="GFR79542.1"/>
    <property type="molecule type" value="Genomic_DNA"/>
</dbReference>
<feature type="compositionally biased region" description="Basic and acidic residues" evidence="14">
    <location>
        <begin position="455"/>
        <end position="467"/>
    </location>
</feature>
<reference evidence="18 19" key="1">
    <citation type="journal article" date="2021" name="Elife">
        <title>Chloroplast acquisition without the gene transfer in kleptoplastic sea slugs, Plakobranchus ocellatus.</title>
        <authorList>
            <person name="Maeda T."/>
            <person name="Takahashi S."/>
            <person name="Yoshida T."/>
            <person name="Shimamura S."/>
            <person name="Takaki Y."/>
            <person name="Nagai Y."/>
            <person name="Toyoda A."/>
            <person name="Suzuki Y."/>
            <person name="Arimoto A."/>
            <person name="Ishii H."/>
            <person name="Satoh N."/>
            <person name="Nishiyama T."/>
            <person name="Hasebe M."/>
            <person name="Maruyama T."/>
            <person name="Minagawa J."/>
            <person name="Obokata J."/>
            <person name="Shigenobu S."/>
        </authorList>
    </citation>
    <scope>NUCLEOTIDE SEQUENCE [LARGE SCALE GENOMIC DNA]</scope>
</reference>
<dbReference type="PROSITE" id="PS50812">
    <property type="entry name" value="PWWP"/>
    <property type="match status" value="1"/>
</dbReference>
<evidence type="ECO:0000256" key="5">
    <source>
        <dbReference type="ARBA" id="ARBA00022723"/>
    </source>
</evidence>
<dbReference type="PANTHER" id="PTHR46379">
    <property type="entry name" value="ZINC FINGER MYND DOMAIN-CONTAINING"/>
    <property type="match status" value="1"/>
</dbReference>
<evidence type="ECO:0000259" key="16">
    <source>
        <dbReference type="PROSITE" id="PS50812"/>
    </source>
</evidence>
<dbReference type="GO" id="GO:0005634">
    <property type="term" value="C:nucleus"/>
    <property type="evidence" value="ECO:0007669"/>
    <property type="project" value="UniProtKB-SubCell"/>
</dbReference>
<dbReference type="Pfam" id="PF00439">
    <property type="entry name" value="Bromodomain"/>
    <property type="match status" value="1"/>
</dbReference>
<dbReference type="InterPro" id="IPR013083">
    <property type="entry name" value="Znf_RING/FYVE/PHD"/>
</dbReference>
<comment type="caution">
    <text evidence="18">The sequence shown here is derived from an EMBL/GenBank/DDBJ whole genome shotgun (WGS) entry which is preliminary data.</text>
</comment>
<feature type="non-terminal residue" evidence="18">
    <location>
        <position position="677"/>
    </location>
</feature>
<dbReference type="InterPro" id="IPR001965">
    <property type="entry name" value="Znf_PHD"/>
</dbReference>